<evidence type="ECO:0000256" key="1">
    <source>
        <dbReference type="SAM" id="MobiDB-lite"/>
    </source>
</evidence>
<feature type="compositionally biased region" description="Basic and acidic residues" evidence="1">
    <location>
        <begin position="222"/>
        <end position="236"/>
    </location>
</feature>
<dbReference type="PANTHER" id="PTHR35374">
    <property type="entry name" value="CYCLIN-DEPENDENT KINASE 11A-LIKE"/>
    <property type="match status" value="1"/>
</dbReference>
<protein>
    <recommendedName>
        <fullName evidence="2">DUF8207 domain-containing protein</fullName>
    </recommendedName>
</protein>
<organism evidence="3 4">
    <name type="scientific">Diploptera punctata</name>
    <name type="common">Pacific beetle cockroach</name>
    <dbReference type="NCBI Taxonomy" id="6984"/>
    <lineage>
        <taxon>Eukaryota</taxon>
        <taxon>Metazoa</taxon>
        <taxon>Ecdysozoa</taxon>
        <taxon>Arthropoda</taxon>
        <taxon>Hexapoda</taxon>
        <taxon>Insecta</taxon>
        <taxon>Pterygota</taxon>
        <taxon>Neoptera</taxon>
        <taxon>Polyneoptera</taxon>
        <taxon>Dictyoptera</taxon>
        <taxon>Blattodea</taxon>
        <taxon>Blaberoidea</taxon>
        <taxon>Blaberidae</taxon>
        <taxon>Diplopterinae</taxon>
        <taxon>Diploptera</taxon>
    </lineage>
</organism>
<dbReference type="AlphaFoldDB" id="A0AAD8A000"/>
<dbReference type="Proteomes" id="UP001233999">
    <property type="component" value="Unassembled WGS sequence"/>
</dbReference>
<name>A0AAD8A000_DIPPU</name>
<gene>
    <name evidence="3" type="ORF">L9F63_017213</name>
</gene>
<accession>A0AAD8A000</accession>
<comment type="caution">
    <text evidence="3">The sequence shown here is derived from an EMBL/GenBank/DDBJ whole genome shotgun (WGS) entry which is preliminary data.</text>
</comment>
<keyword evidence="4" id="KW-1185">Reference proteome</keyword>
<dbReference type="EMBL" id="JASPKZ010004928">
    <property type="protein sequence ID" value="KAJ9589575.1"/>
    <property type="molecule type" value="Genomic_DNA"/>
</dbReference>
<evidence type="ECO:0000259" key="2">
    <source>
        <dbReference type="Pfam" id="PF26634"/>
    </source>
</evidence>
<evidence type="ECO:0000313" key="4">
    <source>
        <dbReference type="Proteomes" id="UP001233999"/>
    </source>
</evidence>
<dbReference type="PANTHER" id="PTHR35374:SF1">
    <property type="entry name" value="PROTEIN KINASE DOMAIN-CONTAINING PROTEIN"/>
    <property type="match status" value="1"/>
</dbReference>
<sequence>MYVFYKEWFWMIDIYNKQAEAPQLITNWPSGEVVIFIDNLFYMINFPIIEHEHSMSLVPQTYVPPTYVKPTSTSKPTSSKAITQYATSSIGPIISKYLGLSKMKNAGGSVFGLFGGEEGKIYMGDSKVVFDNDNLIINGNKYKATEGLMSLLTLEQPNQNLPEDDMINYEKNLINTNCIYQNNSNIRKPKSSRSEKYKSIISPIWERMKKGVSKSNQYFSPSRRDSDSDVGSGEKKKEKKHSSGKGLQKYTELPKEFILTNEVRKLVDRLIVIMGEEQSGNDNLYNEKVSIMKMFNETLANFILQDPKNIGHLIKIINMLPPKFWSKEAFGSDLLMI</sequence>
<dbReference type="InterPro" id="IPR058520">
    <property type="entry name" value="DUF8207"/>
</dbReference>
<reference evidence="3" key="2">
    <citation type="submission" date="2023-05" db="EMBL/GenBank/DDBJ databases">
        <authorList>
            <person name="Fouks B."/>
        </authorList>
    </citation>
    <scope>NUCLEOTIDE SEQUENCE</scope>
    <source>
        <strain evidence="3">Stay&amp;Tobe</strain>
        <tissue evidence="3">Testes</tissue>
    </source>
</reference>
<evidence type="ECO:0000313" key="3">
    <source>
        <dbReference type="EMBL" id="KAJ9589575.1"/>
    </source>
</evidence>
<dbReference type="Pfam" id="PF26634">
    <property type="entry name" value="DUF8207"/>
    <property type="match status" value="1"/>
</dbReference>
<feature type="region of interest" description="Disordered" evidence="1">
    <location>
        <begin position="215"/>
        <end position="246"/>
    </location>
</feature>
<reference evidence="3" key="1">
    <citation type="journal article" date="2023" name="IScience">
        <title>Live-bearing cockroach genome reveals convergent evolutionary mechanisms linked to viviparity in insects and beyond.</title>
        <authorList>
            <person name="Fouks B."/>
            <person name="Harrison M.C."/>
            <person name="Mikhailova A.A."/>
            <person name="Marchal E."/>
            <person name="English S."/>
            <person name="Carruthers M."/>
            <person name="Jennings E.C."/>
            <person name="Chiamaka E.L."/>
            <person name="Frigard R.A."/>
            <person name="Pippel M."/>
            <person name="Attardo G.M."/>
            <person name="Benoit J.B."/>
            <person name="Bornberg-Bauer E."/>
            <person name="Tobe S.S."/>
        </authorList>
    </citation>
    <scope>NUCLEOTIDE SEQUENCE</scope>
    <source>
        <strain evidence="3">Stay&amp;Tobe</strain>
    </source>
</reference>
<feature type="domain" description="DUF8207" evidence="2">
    <location>
        <begin position="109"/>
        <end position="205"/>
    </location>
</feature>
<proteinExistence type="predicted"/>